<dbReference type="CDD" id="cd22744">
    <property type="entry name" value="OTU"/>
    <property type="match status" value="1"/>
</dbReference>
<gene>
    <name evidence="2" type="ORF">JBS370_LOCUS35180</name>
</gene>
<evidence type="ECO:0000313" key="3">
    <source>
        <dbReference type="Proteomes" id="UP000663836"/>
    </source>
</evidence>
<dbReference type="Gene3D" id="3.90.70.80">
    <property type="match status" value="1"/>
</dbReference>
<sequence length="281" mass="32062">MLSELASLVPLDIVMSSLLEPFVFRPFRISSEEGSYLLESIQMIMNNGNYDSNEIPALHDKLCSTIKEIHRENDYMIEGKYPKEYCAAIAKPGFWPDALQFLSKIFSVKFYVYKIVDGSVEPQPLGFGDDFPYLHSCAYLIFNNDSQHYEPLCLFNSKDVQTIIKTKFLIHSPVTKLLENFVSNANSAEYQIARQVSEGNEENSEPDMQLNNNPLDQNSSQEEVYAVLQNELVFLLSVTERGLSEKTMANERKPNASIYVRTISVFLSCHFALFSACERTR</sequence>
<reference evidence="2" key="1">
    <citation type="submission" date="2021-02" db="EMBL/GenBank/DDBJ databases">
        <authorList>
            <person name="Nowell W R."/>
        </authorList>
    </citation>
    <scope>NUCLEOTIDE SEQUENCE</scope>
</reference>
<proteinExistence type="predicted"/>
<evidence type="ECO:0000256" key="1">
    <source>
        <dbReference type="SAM" id="MobiDB-lite"/>
    </source>
</evidence>
<feature type="region of interest" description="Disordered" evidence="1">
    <location>
        <begin position="197"/>
        <end position="216"/>
    </location>
</feature>
<accession>A0A819ZIC0</accession>
<evidence type="ECO:0000313" key="2">
    <source>
        <dbReference type="EMBL" id="CAF4174438.1"/>
    </source>
</evidence>
<protein>
    <submittedName>
        <fullName evidence="2">Uncharacterized protein</fullName>
    </submittedName>
</protein>
<dbReference type="EMBL" id="CAJOBD010011932">
    <property type="protein sequence ID" value="CAF4174438.1"/>
    <property type="molecule type" value="Genomic_DNA"/>
</dbReference>
<dbReference type="AlphaFoldDB" id="A0A819ZIC0"/>
<comment type="caution">
    <text evidence="2">The sequence shown here is derived from an EMBL/GenBank/DDBJ whole genome shotgun (WGS) entry which is preliminary data.</text>
</comment>
<organism evidence="2 3">
    <name type="scientific">Rotaria sordida</name>
    <dbReference type="NCBI Taxonomy" id="392033"/>
    <lineage>
        <taxon>Eukaryota</taxon>
        <taxon>Metazoa</taxon>
        <taxon>Spiralia</taxon>
        <taxon>Gnathifera</taxon>
        <taxon>Rotifera</taxon>
        <taxon>Eurotatoria</taxon>
        <taxon>Bdelloidea</taxon>
        <taxon>Philodinida</taxon>
        <taxon>Philodinidae</taxon>
        <taxon>Rotaria</taxon>
    </lineage>
</organism>
<dbReference type="Proteomes" id="UP000663836">
    <property type="component" value="Unassembled WGS sequence"/>
</dbReference>
<name>A0A819ZIC0_9BILA</name>